<reference evidence="1" key="1">
    <citation type="submission" date="2022-09" db="EMBL/GenBank/DDBJ databases">
        <title>Novel Mycoplasma species identified in domestic and wild animals.</title>
        <authorList>
            <person name="Volokhov D.V."/>
            <person name="Furtak V.A."/>
            <person name="Zagorodnyaya T.A."/>
        </authorList>
    </citation>
    <scope>NUCLEOTIDE SEQUENCE</scope>
    <source>
        <strain evidence="1">Oakley</strain>
    </source>
</reference>
<dbReference type="EMBL" id="JAOVQM010000007">
    <property type="protein sequence ID" value="MCV2232628.1"/>
    <property type="molecule type" value="Genomic_DNA"/>
</dbReference>
<organism evidence="1 2">
    <name type="scientific">Paracholeplasma manati</name>
    <dbReference type="NCBI Taxonomy" id="591373"/>
    <lineage>
        <taxon>Bacteria</taxon>
        <taxon>Bacillati</taxon>
        <taxon>Mycoplasmatota</taxon>
        <taxon>Mollicutes</taxon>
        <taxon>Acholeplasmatales</taxon>
        <taxon>Acholeplasmataceae</taxon>
        <taxon>Paracholeplasma</taxon>
    </lineage>
</organism>
<comment type="caution">
    <text evidence="1">The sequence shown here is derived from an EMBL/GenBank/DDBJ whole genome shotgun (WGS) entry which is preliminary data.</text>
</comment>
<name>A0ABT2Y7A0_9MOLU</name>
<protein>
    <submittedName>
        <fullName evidence="1">Nucleotidyltransferase family protein</fullName>
    </submittedName>
</protein>
<accession>A0ABT2Y7A0</accession>
<evidence type="ECO:0000313" key="2">
    <source>
        <dbReference type="Proteomes" id="UP001177160"/>
    </source>
</evidence>
<dbReference type="Proteomes" id="UP001177160">
    <property type="component" value="Unassembled WGS sequence"/>
</dbReference>
<proteinExistence type="predicted"/>
<gene>
    <name evidence="1" type="ORF">N7548_07330</name>
</gene>
<dbReference type="RefSeq" id="WP_263608816.1">
    <property type="nucleotide sequence ID" value="NZ_JAOVQM010000007.1"/>
</dbReference>
<evidence type="ECO:0000313" key="1">
    <source>
        <dbReference type="EMBL" id="MCV2232628.1"/>
    </source>
</evidence>
<sequence length="389" mass="45006">MNTNEALFKATALALKQQKIDFDIADEPGFFKLMLNSGLSGIIIPYLDTSKYSNTFIQKTNSTLYAFIHQDQKQKVLINQIKTTFQQHNIDHIFLKGTKLKQLYPDTYMRGMGDIDVLVRSDLDVIKNHFKTLGITLESRTLQHDQYITKDDLLIEIHPSIHKDFNPKYQTYFKSAWEHTVLVTGCEYTLTPTFEVIYLVYHLAKHVESSGIGLRSLLDIAVYIEKNYDQIDVKALNDTLTSLQMTKFFQTILYLNKVYFGLEVPLLDSSFTMNDALIEQVTTYFLTSGIHGKGSDFNAMAPRLAASENKGKSKFKVLLRIALPKMVDARGMYPVLNKHHYLYPFMMFHRIIKLIFFKRQSSLKKIRNLNESNSKRSEIEQLFEDIGIY</sequence>
<dbReference type="InterPro" id="IPR039498">
    <property type="entry name" value="NTP_transf_5"/>
</dbReference>
<keyword evidence="2" id="KW-1185">Reference proteome</keyword>
<dbReference type="Pfam" id="PF14907">
    <property type="entry name" value="NTP_transf_5"/>
    <property type="match status" value="1"/>
</dbReference>